<gene>
    <name evidence="2" type="ORF">SAMN05444581_10511</name>
</gene>
<name>A0A1I3Y6N3_9HYPH</name>
<evidence type="ECO:0000313" key="3">
    <source>
        <dbReference type="Proteomes" id="UP000198755"/>
    </source>
</evidence>
<reference evidence="2 3" key="1">
    <citation type="submission" date="2016-10" db="EMBL/GenBank/DDBJ databases">
        <authorList>
            <person name="de Groot N.N."/>
        </authorList>
    </citation>
    <scope>NUCLEOTIDE SEQUENCE [LARGE SCALE GENOMIC DNA]</scope>
    <source>
        <strain evidence="2 3">NE2</strain>
    </source>
</reference>
<keyword evidence="1" id="KW-0732">Signal</keyword>
<sequence>MRAKIFSLLSLLSTLAFCPSTASALGYCNFDYIPAGLIGDKYKELVTRSPPAPIGCPLSPVRKIPGGNGVYADFANGQIIWSPDQKMVIASYGVPDSNGAHSTNGPIKVEWRVTDQYRYDKFVVHAFSDYDHDPQPDDIEVGGGTQGSAEVSKNLPSGRIVIVVRGCDSNPPFKDVCRQGWSNPSFVDIGSIDVGHKAPGNYPVPGDPNTLQFTLDEPLLPAATVQDVRDSFEDRIRAALLPSCVAGLGGDLGESLANNALGKLYMSDAPYIPQCDQRKLIADANSALAAAHKTSEVGTDFETQNGTDFSIGAGTAVIMDGVAGPAGALLGGLFGTIFGATTCNHPGDYDMALVSLIPIVYEYYNKPQKLHTSVRNHIIHDLLTETGGVANVRTNNSICGVLQIHETENHMNMTESSRYLTNQLLLREAEAAHQKDPQSPALAAARQKYDNSINGMDKWMLQRLQGFLQSDFHEYNARPYARLSMRALHNLAEYAQIDATQRPVADAATMVLDYLAARFAASSNGLRRAATFRRHFDHRSYGPFFGNYSDEETWWGATMFGATQKLIELRHGRADWGSGSDMGQLAIGRYRVNDLIVDLLLRHENALYDGLAQTNYFQTYRHEGFEAYYHSNSYLISSGGIYTPLTGEYVTGAGHGAESFEHDSLGAALPTVVMPKWSLGKDRTELIRIDGHKDDDSRFNNCVGPNFACGLNPVVPDDLQGRFRQGPRPCAFAVAGLIADKWNQMGAEKGVFGCPTTAEANSAEGQGRFQMFERGEILASPGQNMVLAAFYKSGSNDIAVEWAITTRYSYDFFNVRWDKDGVNLGQWAVQHDDPNASRTGGNWTVPTKGNGKYRIVVEGCDGRPLSNSECRQGFSAPLILNLPGFGACTIVNGAWTFVDMTAGCDGLPDAGFFAAVNVLPCERDDCKFGFIYTNEKENDTLTSFEEKVIHNNGFTTYVSDGVNQFKKNDGGAVNFKPRHDANELGIVHMDDWPLNTYDMESLRLAKGDVVDADGKGCVVITNQSLHKALFLDFRNWEHPLERVVPLINIVNCQNVGGLTSP</sequence>
<feature type="chain" id="PRO_5011710547" evidence="1">
    <location>
        <begin position="25"/>
        <end position="1061"/>
    </location>
</feature>
<dbReference type="Pfam" id="PF08310">
    <property type="entry name" value="LGFP"/>
    <property type="match status" value="2"/>
</dbReference>
<dbReference type="Proteomes" id="UP000198755">
    <property type="component" value="Unassembled WGS sequence"/>
</dbReference>
<dbReference type="STRING" id="1612308.SAMN05444581_10511"/>
<dbReference type="EMBL" id="FOSN01000005">
    <property type="protein sequence ID" value="SFK26941.1"/>
    <property type="molecule type" value="Genomic_DNA"/>
</dbReference>
<organism evidence="2 3">
    <name type="scientific">Methylocapsa palsarum</name>
    <dbReference type="NCBI Taxonomy" id="1612308"/>
    <lineage>
        <taxon>Bacteria</taxon>
        <taxon>Pseudomonadati</taxon>
        <taxon>Pseudomonadota</taxon>
        <taxon>Alphaproteobacteria</taxon>
        <taxon>Hyphomicrobiales</taxon>
        <taxon>Beijerinckiaceae</taxon>
        <taxon>Methylocapsa</taxon>
    </lineage>
</organism>
<evidence type="ECO:0000313" key="2">
    <source>
        <dbReference type="EMBL" id="SFK26941.1"/>
    </source>
</evidence>
<feature type="signal peptide" evidence="1">
    <location>
        <begin position="1"/>
        <end position="24"/>
    </location>
</feature>
<dbReference type="OrthoDB" id="514320at2"/>
<protein>
    <submittedName>
        <fullName evidence="2">LGFP repeat-containing protein</fullName>
    </submittedName>
</protein>
<dbReference type="AlphaFoldDB" id="A0A1I3Y6N3"/>
<keyword evidence="3" id="KW-1185">Reference proteome</keyword>
<evidence type="ECO:0000256" key="1">
    <source>
        <dbReference type="SAM" id="SignalP"/>
    </source>
</evidence>
<dbReference type="InterPro" id="IPR013207">
    <property type="entry name" value="LGFP"/>
</dbReference>
<proteinExistence type="predicted"/>
<accession>A0A1I3Y6N3</accession>